<feature type="transmembrane region" description="Helical" evidence="5">
    <location>
        <begin position="251"/>
        <end position="275"/>
    </location>
</feature>
<evidence type="ECO:0000256" key="3">
    <source>
        <dbReference type="ARBA" id="ARBA00022989"/>
    </source>
</evidence>
<reference evidence="8" key="1">
    <citation type="submission" date="2021-03" db="EMBL/GenBank/DDBJ databases">
        <title>Antimicrobial resistance genes in bacteria isolated from Japanese honey, and their potential for conferring macrolide and lincosamide resistance in the American foulbrood pathogen Paenibacillus larvae.</title>
        <authorList>
            <person name="Okamoto M."/>
            <person name="Kumagai M."/>
            <person name="Kanamori H."/>
            <person name="Takamatsu D."/>
        </authorList>
    </citation>
    <scope>NUCLEOTIDE SEQUENCE</scope>
    <source>
        <strain evidence="8">J40TS1</strain>
    </source>
</reference>
<accession>A0A919YNF6</accession>
<comment type="subcellular location">
    <subcellularLocation>
        <location evidence="1">Membrane</location>
        <topology evidence="1">Multi-pass membrane protein</topology>
    </subcellularLocation>
</comment>
<organism evidence="8 9">
    <name type="scientific">Paenibacillus montaniterrae</name>
    <dbReference type="NCBI Taxonomy" id="429341"/>
    <lineage>
        <taxon>Bacteria</taxon>
        <taxon>Bacillati</taxon>
        <taxon>Bacillota</taxon>
        <taxon>Bacilli</taxon>
        <taxon>Bacillales</taxon>
        <taxon>Paenibacillaceae</taxon>
        <taxon>Paenibacillus</taxon>
    </lineage>
</organism>
<feature type="domain" description="VanZ-like" evidence="6">
    <location>
        <begin position="48"/>
        <end position="196"/>
    </location>
</feature>
<dbReference type="RefSeq" id="WP_213514716.1">
    <property type="nucleotide sequence ID" value="NZ_BOSE01000003.1"/>
</dbReference>
<comment type="caution">
    <text evidence="8">The sequence shown here is derived from an EMBL/GenBank/DDBJ whole genome shotgun (WGS) entry which is preliminary data.</text>
</comment>
<protein>
    <submittedName>
        <fullName evidence="8">Permease</fullName>
    </submittedName>
</protein>
<evidence type="ECO:0000259" key="6">
    <source>
        <dbReference type="Pfam" id="PF04892"/>
    </source>
</evidence>
<dbReference type="EMBL" id="BOSE01000003">
    <property type="protein sequence ID" value="GIP16450.1"/>
    <property type="molecule type" value="Genomic_DNA"/>
</dbReference>
<dbReference type="InterPro" id="IPR053150">
    <property type="entry name" value="Teicoplanin_resist-assoc"/>
</dbReference>
<dbReference type="Pfam" id="PF04892">
    <property type="entry name" value="VanZ"/>
    <property type="match status" value="1"/>
</dbReference>
<dbReference type="InterPro" id="IPR006976">
    <property type="entry name" value="VanZ-like"/>
</dbReference>
<dbReference type="PANTHER" id="PTHR36834">
    <property type="entry name" value="MEMBRANE PROTEIN-RELATED"/>
    <property type="match status" value="1"/>
</dbReference>
<name>A0A919YNF6_9BACL</name>
<feature type="transmembrane region" description="Helical" evidence="5">
    <location>
        <begin position="36"/>
        <end position="58"/>
    </location>
</feature>
<dbReference type="Pfam" id="PF06271">
    <property type="entry name" value="RDD"/>
    <property type="match status" value="1"/>
</dbReference>
<evidence type="ECO:0000259" key="7">
    <source>
        <dbReference type="Pfam" id="PF06271"/>
    </source>
</evidence>
<feature type="domain" description="RDD" evidence="7">
    <location>
        <begin position="225"/>
        <end position="372"/>
    </location>
</feature>
<evidence type="ECO:0000256" key="4">
    <source>
        <dbReference type="ARBA" id="ARBA00023136"/>
    </source>
</evidence>
<keyword evidence="3 5" id="KW-1133">Transmembrane helix</keyword>
<feature type="transmembrane region" description="Helical" evidence="5">
    <location>
        <begin position="179"/>
        <end position="200"/>
    </location>
</feature>
<feature type="transmembrane region" description="Helical" evidence="5">
    <location>
        <begin position="145"/>
        <end position="167"/>
    </location>
</feature>
<keyword evidence="2 5" id="KW-0812">Transmembrane</keyword>
<gene>
    <name evidence="8" type="ORF">J40TS1_20920</name>
</gene>
<feature type="transmembrane region" description="Helical" evidence="5">
    <location>
        <begin position="296"/>
        <end position="316"/>
    </location>
</feature>
<keyword evidence="9" id="KW-1185">Reference proteome</keyword>
<evidence type="ECO:0000256" key="1">
    <source>
        <dbReference type="ARBA" id="ARBA00004141"/>
    </source>
</evidence>
<dbReference type="Proteomes" id="UP000683139">
    <property type="component" value="Unassembled WGS sequence"/>
</dbReference>
<keyword evidence="4 5" id="KW-0472">Membrane</keyword>
<evidence type="ECO:0000313" key="9">
    <source>
        <dbReference type="Proteomes" id="UP000683139"/>
    </source>
</evidence>
<feature type="transmembrane region" description="Helical" evidence="5">
    <location>
        <begin position="221"/>
        <end position="239"/>
    </location>
</feature>
<dbReference type="InterPro" id="IPR010432">
    <property type="entry name" value="RDD"/>
</dbReference>
<sequence length="388" mass="44614">MLDYVQPIVVALIIFAFIAMVSFLPWLIYIYRKIGFFPLSSTIIVFSFIFYFLAAFLLTMLPLPDTIHNCTVKPGGRTYYSFVPFQFVKDLLRETNVDWHRPATYVSLLKERAFLQAFFNLLLLMPLGVYLRYYFQARKAWWKALLIIFAVTLGYEVTQVTGIYGIYDCPYRLFDVDDLMLNTVGGILGFFIAPILLALFPTRANIQQKAAELLERDEVRNMPILLAMLLDVLLVQIISRIAASISGSSDIWSMLAIHTVTLFVFLVIIPLIWRGQTLGSKFMRFRFTSSKLARKLIKRYLAVFLIYAVAFVAQVFNRIEADFESSTYVLSIAFNVLGLLLSFVMFIVLVVHIILVLISKEQRRFFFDVYAGLGTTRKTHESDADQQS</sequence>
<evidence type="ECO:0000256" key="2">
    <source>
        <dbReference type="ARBA" id="ARBA00022692"/>
    </source>
</evidence>
<dbReference type="GO" id="GO:0016020">
    <property type="term" value="C:membrane"/>
    <property type="evidence" value="ECO:0007669"/>
    <property type="project" value="UniProtKB-SubCell"/>
</dbReference>
<feature type="transmembrane region" description="Helical" evidence="5">
    <location>
        <begin position="328"/>
        <end position="358"/>
    </location>
</feature>
<feature type="transmembrane region" description="Helical" evidence="5">
    <location>
        <begin position="6"/>
        <end position="29"/>
    </location>
</feature>
<evidence type="ECO:0000256" key="5">
    <source>
        <dbReference type="SAM" id="Phobius"/>
    </source>
</evidence>
<dbReference type="AlphaFoldDB" id="A0A919YNF6"/>
<proteinExistence type="predicted"/>
<feature type="transmembrane region" description="Helical" evidence="5">
    <location>
        <begin position="113"/>
        <end position="133"/>
    </location>
</feature>
<evidence type="ECO:0000313" key="8">
    <source>
        <dbReference type="EMBL" id="GIP16450.1"/>
    </source>
</evidence>
<dbReference type="PANTHER" id="PTHR36834:SF1">
    <property type="entry name" value="INTEGRAL MEMBRANE PROTEIN"/>
    <property type="match status" value="1"/>
</dbReference>